<reference evidence="2 3" key="1">
    <citation type="submission" date="2016-11" db="EMBL/GenBank/DDBJ databases">
        <authorList>
            <person name="Jaros S."/>
            <person name="Januszkiewicz K."/>
            <person name="Wedrychowicz H."/>
        </authorList>
    </citation>
    <scope>NUCLEOTIDE SEQUENCE [LARGE SCALE GENOMIC DNA]</scope>
    <source>
        <strain evidence="2 3">DSM 21864</strain>
    </source>
</reference>
<evidence type="ECO:0008006" key="4">
    <source>
        <dbReference type="Google" id="ProtNLM"/>
    </source>
</evidence>
<dbReference type="OrthoDB" id="1938239at2"/>
<organism evidence="2 3">
    <name type="scientific">Clostridium amylolyticum</name>
    <dbReference type="NCBI Taxonomy" id="1121298"/>
    <lineage>
        <taxon>Bacteria</taxon>
        <taxon>Bacillati</taxon>
        <taxon>Bacillota</taxon>
        <taxon>Clostridia</taxon>
        <taxon>Eubacteriales</taxon>
        <taxon>Clostridiaceae</taxon>
        <taxon>Clostridium</taxon>
    </lineage>
</organism>
<dbReference type="AlphaFoldDB" id="A0A1M6BIF1"/>
<protein>
    <recommendedName>
        <fullName evidence="4">Amidase domain-containing protein</fullName>
    </recommendedName>
</protein>
<keyword evidence="1" id="KW-1133">Transmembrane helix</keyword>
<keyword evidence="1" id="KW-0812">Transmembrane</keyword>
<evidence type="ECO:0000256" key="1">
    <source>
        <dbReference type="SAM" id="Phobius"/>
    </source>
</evidence>
<dbReference type="RefSeq" id="WP_073003878.1">
    <property type="nucleotide sequence ID" value="NZ_FQZO01000001.1"/>
</dbReference>
<name>A0A1M6BIF1_9CLOT</name>
<feature type="transmembrane region" description="Helical" evidence="1">
    <location>
        <begin position="6"/>
        <end position="25"/>
    </location>
</feature>
<sequence length="186" mass="21500">MKKINLITTIMVLILALIIIDKTLIKKTRNLEVTNRIYSYMKSERNQKQVFKDAIALNNNNSSNTCVYFVAEVLRKNNIEVAKQIANTTQLINVLKDKGWKKDNDYKNLKPGDIVFTTDDLGNKNGAPSHAYVFMKWVNEGNYDYAYICDNQAKDYGNKIYHIRNVKNRDNINGVTKDAFSFFMKP</sequence>
<accession>A0A1M6BIF1</accession>
<keyword evidence="3" id="KW-1185">Reference proteome</keyword>
<evidence type="ECO:0000313" key="3">
    <source>
        <dbReference type="Proteomes" id="UP000184080"/>
    </source>
</evidence>
<gene>
    <name evidence="2" type="ORF">SAMN05444401_0777</name>
</gene>
<dbReference type="Proteomes" id="UP000184080">
    <property type="component" value="Unassembled WGS sequence"/>
</dbReference>
<evidence type="ECO:0000313" key="2">
    <source>
        <dbReference type="EMBL" id="SHI48263.1"/>
    </source>
</evidence>
<dbReference type="Gene3D" id="3.90.1720.10">
    <property type="entry name" value="endopeptidase domain like (from Nostoc punctiforme)"/>
    <property type="match status" value="1"/>
</dbReference>
<dbReference type="EMBL" id="FQZO01000001">
    <property type="protein sequence ID" value="SHI48263.1"/>
    <property type="molecule type" value="Genomic_DNA"/>
</dbReference>
<proteinExistence type="predicted"/>
<keyword evidence="1" id="KW-0472">Membrane</keyword>
<dbReference type="STRING" id="1121298.SAMN05444401_0777"/>